<evidence type="ECO:0000256" key="1">
    <source>
        <dbReference type="SAM" id="Phobius"/>
    </source>
</evidence>
<sequence length="170" mass="20414">MPNTRFNLTLRTSRKCRSSECYGDRPLACFFEEKMKIKKIFVISIFVVFLFIIFFVLESYFKKNDYLSIFHDKIVILELLKGFIPDKNNIVIDDFEVKIPYGYEIITTNTAIGLFSNIRELENKLNQKYEFVDKLGSNYVWKDSKNNKLIFLYIKRYAKINYLRFEIKNM</sequence>
<dbReference type="PATRIC" id="fig|999434.4.peg.248"/>
<keyword evidence="1" id="KW-1133">Transmembrane helix</keyword>
<feature type="transmembrane region" description="Helical" evidence="1">
    <location>
        <begin position="40"/>
        <end position="61"/>
    </location>
</feature>
<proteinExistence type="predicted"/>
<name>A0A0F6MSI3_TREDN</name>
<accession>A0A0F6MSI3</accession>
<comment type="caution">
    <text evidence="2">The sequence shown here is derived from an EMBL/GenBank/DDBJ whole genome shotgun (WGS) entry which is preliminary data.</text>
</comment>
<reference evidence="2" key="1">
    <citation type="submission" date="2012-01" db="EMBL/GenBank/DDBJ databases">
        <title>The Genome Sequence of Treponema denticola OTK.</title>
        <authorList>
            <consortium name="The Broad Institute Genome Sequencing Platform"/>
            <person name="Earl A."/>
            <person name="Ward D."/>
            <person name="Feldgarden M."/>
            <person name="Gevers D."/>
            <person name="Blanton J.M."/>
            <person name="Fenno C.J."/>
            <person name="Baranova O.V."/>
            <person name="Mathney J."/>
            <person name="Dewhirst F.E."/>
            <person name="Izard J."/>
            <person name="Young S.K."/>
            <person name="Zeng Q."/>
            <person name="Gargeya S."/>
            <person name="Fitzgerald M."/>
            <person name="Haas B."/>
            <person name="Abouelleil A."/>
            <person name="Alvarado L."/>
            <person name="Arachchi H.M."/>
            <person name="Berlin A."/>
            <person name="Chapman S.B."/>
            <person name="Gearin G."/>
            <person name="Goldberg J."/>
            <person name="Griggs A."/>
            <person name="Gujja S."/>
            <person name="Hansen M."/>
            <person name="Heiman D."/>
            <person name="Howarth C."/>
            <person name="Larimer J."/>
            <person name="Lui A."/>
            <person name="MacDonald P.J.P."/>
            <person name="McCowen C."/>
            <person name="Montmayeur A."/>
            <person name="Murphy C."/>
            <person name="Neiman D."/>
            <person name="Pearson M."/>
            <person name="Priest M."/>
            <person name="Roberts A."/>
            <person name="Saif S."/>
            <person name="Shea T."/>
            <person name="Sisk P."/>
            <person name="Stolte C."/>
            <person name="Sykes S."/>
            <person name="Wortman J."/>
            <person name="Nusbaum C."/>
            <person name="Birren B."/>
        </authorList>
    </citation>
    <scope>NUCLEOTIDE SEQUENCE [LARGE SCALE GENOMIC DNA]</scope>
    <source>
        <strain evidence="2">OTK</strain>
    </source>
</reference>
<dbReference type="Proteomes" id="UP000011701">
    <property type="component" value="Chromosome"/>
</dbReference>
<dbReference type="EMBL" id="AGDY01000002">
    <property type="protein sequence ID" value="EMB24550.1"/>
    <property type="molecule type" value="Genomic_DNA"/>
</dbReference>
<keyword evidence="1" id="KW-0472">Membrane</keyword>
<dbReference type="HOGENOM" id="CLU_1569972_0_0_12"/>
<protein>
    <submittedName>
        <fullName evidence="2">Uncharacterized protein</fullName>
    </submittedName>
</protein>
<evidence type="ECO:0000313" key="2">
    <source>
        <dbReference type="EMBL" id="EMB24550.1"/>
    </source>
</evidence>
<keyword evidence="1" id="KW-0812">Transmembrane</keyword>
<organism evidence="2">
    <name type="scientific">Treponema denticola OTK</name>
    <dbReference type="NCBI Taxonomy" id="999434"/>
    <lineage>
        <taxon>Bacteria</taxon>
        <taxon>Pseudomonadati</taxon>
        <taxon>Spirochaetota</taxon>
        <taxon>Spirochaetia</taxon>
        <taxon>Spirochaetales</taxon>
        <taxon>Treponemataceae</taxon>
        <taxon>Treponema</taxon>
    </lineage>
</organism>
<dbReference type="AlphaFoldDB" id="A0A0F6MSI3"/>
<gene>
    <name evidence="2" type="ORF">HMPREF9723_00238</name>
</gene>